<dbReference type="Gene3D" id="3.20.20.140">
    <property type="entry name" value="Metal-dependent hydrolases"/>
    <property type="match status" value="1"/>
</dbReference>
<evidence type="ECO:0000256" key="7">
    <source>
        <dbReference type="PIRSR" id="PIRSR038994-3"/>
    </source>
</evidence>
<dbReference type="InterPro" id="IPR011059">
    <property type="entry name" value="Metal-dep_hydrolase_composite"/>
</dbReference>
<protein>
    <submittedName>
        <fullName evidence="9">N-acetylglucosamine-6-phosphate deacetylase</fullName>
    </submittedName>
</protein>
<dbReference type="PIRSF" id="PIRSF038994">
    <property type="entry name" value="NagA"/>
    <property type="match status" value="1"/>
</dbReference>
<dbReference type="Proteomes" id="UP000092971">
    <property type="component" value="Chromosome"/>
</dbReference>
<comment type="cofactor">
    <cofactor evidence="7">
        <name>a divalent metal cation</name>
        <dbReference type="ChEBI" id="CHEBI:60240"/>
    </cofactor>
    <text evidence="7">Binds 1 divalent metal cation per subunit.</text>
</comment>
<dbReference type="CDD" id="cd00854">
    <property type="entry name" value="NagA"/>
    <property type="match status" value="1"/>
</dbReference>
<evidence type="ECO:0000256" key="5">
    <source>
        <dbReference type="PIRNR" id="PIRNR038994"/>
    </source>
</evidence>
<dbReference type="OrthoDB" id="9776488at2"/>
<evidence type="ECO:0000259" key="8">
    <source>
        <dbReference type="Pfam" id="PF01979"/>
    </source>
</evidence>
<evidence type="ECO:0000313" key="9">
    <source>
        <dbReference type="EMBL" id="ANW99271.1"/>
    </source>
</evidence>
<keyword evidence="2 7" id="KW-0479">Metal-binding</keyword>
<feature type="active site" description="Proton donor/acceptor" evidence="6">
    <location>
        <position position="294"/>
    </location>
</feature>
<evidence type="ECO:0000313" key="10">
    <source>
        <dbReference type="Proteomes" id="UP000092971"/>
    </source>
</evidence>
<dbReference type="NCBIfam" id="TIGR00221">
    <property type="entry name" value="nagA"/>
    <property type="match status" value="1"/>
</dbReference>
<keyword evidence="3 5" id="KW-0378">Hydrolase</keyword>
<dbReference type="GO" id="GO:0008448">
    <property type="term" value="F:N-acetylglucosamine-6-phosphate deacetylase activity"/>
    <property type="evidence" value="ECO:0007669"/>
    <property type="project" value="InterPro"/>
</dbReference>
<dbReference type="SUPFAM" id="SSF51338">
    <property type="entry name" value="Composite domain of metallo-dependent hydrolases"/>
    <property type="match status" value="1"/>
</dbReference>
<keyword evidence="4 5" id="KW-0119">Carbohydrate metabolism</keyword>
<proteinExistence type="inferred from homology"/>
<dbReference type="SUPFAM" id="SSF51556">
    <property type="entry name" value="Metallo-dependent hydrolases"/>
    <property type="match status" value="1"/>
</dbReference>
<evidence type="ECO:0000256" key="4">
    <source>
        <dbReference type="ARBA" id="ARBA00023277"/>
    </source>
</evidence>
<comment type="similarity">
    <text evidence="1 5">Belongs to the metallo-dependent hydrolases superfamily. NagA family.</text>
</comment>
<dbReference type="Gene3D" id="2.30.40.10">
    <property type="entry name" value="Urease, subunit C, domain 1"/>
    <property type="match status" value="1"/>
</dbReference>
<gene>
    <name evidence="9" type="ORF">CSTERTH_09650</name>
</gene>
<evidence type="ECO:0000256" key="3">
    <source>
        <dbReference type="ARBA" id="ARBA00022801"/>
    </source>
</evidence>
<dbReference type="PANTHER" id="PTHR11113">
    <property type="entry name" value="N-ACETYLGLUCOSAMINE-6-PHOSPHATE DEACETYLASE"/>
    <property type="match status" value="1"/>
</dbReference>
<sequence length="410" mass="44814">MYTWIFNAILVSENNHYYRLGERKENMIIQSKMVFVSGQFIPAQIHMDNGKISKISPYGESVPDADYEDKLIVPGFIDIHTHGMGGYSADDPSPEGLIKWLKALPSEGVTAFLPTTTTQSKENTVRALKNIADVMKQNHSGAEILGIHLEGPFIDYNHKGMHIKDHLRAPSVEEFMEYQKAADNSIKYMTIACEHDSDFALIRYATRNGVTVSIGHSGASFENAMLALANGAMSFTHSFNAMKGLHHREPAVAGALMSSNAFAEVIADGYHVHPSVVKILFNAKGNSNVILVTDAIGVKGLPEGVYEISNVKVSLDKNGTARNFGTDTIAGSSLKMNEGVKFLVERCSVSVENAILAATLNPARVLGVENRKGQIRYGNDADLTVLDYGFGVTAAYCRGMLVYRSNNCRD</sequence>
<feature type="domain" description="Amidohydrolase-related" evidence="8">
    <location>
        <begin position="72"/>
        <end position="388"/>
    </location>
</feature>
<dbReference type="InterPro" id="IPR003764">
    <property type="entry name" value="GlcNAc_6-P_deAcase"/>
</dbReference>
<dbReference type="InterPro" id="IPR006680">
    <property type="entry name" value="Amidohydro-rel"/>
</dbReference>
<organism evidence="9 10">
    <name type="scientific">Thermoclostridium stercorarium subsp. thermolacticum DSM 2910</name>
    <dbReference type="NCBI Taxonomy" id="1121336"/>
    <lineage>
        <taxon>Bacteria</taxon>
        <taxon>Bacillati</taxon>
        <taxon>Bacillota</taxon>
        <taxon>Clostridia</taxon>
        <taxon>Eubacteriales</taxon>
        <taxon>Oscillospiraceae</taxon>
        <taxon>Thermoclostridium</taxon>
    </lineage>
</organism>
<dbReference type="AlphaFoldDB" id="A0A1B1YET4"/>
<evidence type="ECO:0000256" key="2">
    <source>
        <dbReference type="ARBA" id="ARBA00022723"/>
    </source>
</evidence>
<reference evidence="9 10" key="1">
    <citation type="submission" date="2016-02" db="EMBL/GenBank/DDBJ databases">
        <title>Comparison of Clostridium stercorarium subspecies using comparative genomics and transcriptomics.</title>
        <authorList>
            <person name="Schellenberg J."/>
            <person name="Thallinger G."/>
            <person name="Levin D.B."/>
            <person name="Zhang X."/>
            <person name="Alvare G."/>
            <person name="Fristensky B."/>
            <person name="Sparling R."/>
        </authorList>
    </citation>
    <scope>NUCLEOTIDE SEQUENCE [LARGE SCALE GENOMIC DNA]</scope>
    <source>
        <strain evidence="9 10">DSM 2910</strain>
    </source>
</reference>
<name>A0A1B1YET4_THEST</name>
<dbReference type="GO" id="GO:0046872">
    <property type="term" value="F:metal ion binding"/>
    <property type="evidence" value="ECO:0007669"/>
    <property type="project" value="UniProtKB-KW"/>
</dbReference>
<evidence type="ECO:0000256" key="6">
    <source>
        <dbReference type="PIRSR" id="PIRSR038994-1"/>
    </source>
</evidence>
<dbReference type="InterPro" id="IPR032466">
    <property type="entry name" value="Metal_Hydrolase"/>
</dbReference>
<feature type="binding site" evidence="7">
    <location>
        <position position="237"/>
    </location>
    <ligand>
        <name>Zn(2+)</name>
        <dbReference type="ChEBI" id="CHEBI:29105"/>
    </ligand>
</feature>
<accession>A0A1B1YET4</accession>
<feature type="binding site" evidence="7">
    <location>
        <position position="216"/>
    </location>
    <ligand>
        <name>Zn(2+)</name>
        <dbReference type="ChEBI" id="CHEBI:29105"/>
    </ligand>
</feature>
<feature type="binding site" evidence="7">
    <location>
        <position position="150"/>
    </location>
    <ligand>
        <name>Zn(2+)</name>
        <dbReference type="ChEBI" id="CHEBI:29105"/>
    </ligand>
</feature>
<dbReference type="Pfam" id="PF01979">
    <property type="entry name" value="Amidohydro_1"/>
    <property type="match status" value="1"/>
</dbReference>
<evidence type="ECO:0000256" key="1">
    <source>
        <dbReference type="ARBA" id="ARBA00010716"/>
    </source>
</evidence>
<dbReference type="PANTHER" id="PTHR11113:SF14">
    <property type="entry name" value="N-ACETYLGLUCOSAMINE-6-PHOSPHATE DEACETYLASE"/>
    <property type="match status" value="1"/>
</dbReference>
<dbReference type="EMBL" id="CP014672">
    <property type="protein sequence ID" value="ANW99271.1"/>
    <property type="molecule type" value="Genomic_DNA"/>
</dbReference>
<dbReference type="GO" id="GO:0006046">
    <property type="term" value="P:N-acetylglucosamine catabolic process"/>
    <property type="evidence" value="ECO:0007669"/>
    <property type="project" value="TreeGrafter"/>
</dbReference>